<keyword evidence="2" id="KW-0810">Translation regulation</keyword>
<evidence type="ECO:0000259" key="4">
    <source>
        <dbReference type="PROSITE" id="PS50296"/>
    </source>
</evidence>
<dbReference type="KEGG" id="psl:Psta_0596"/>
<dbReference type="GO" id="GO:0001731">
    <property type="term" value="P:formation of translation preinitiation complex"/>
    <property type="evidence" value="ECO:0007669"/>
    <property type="project" value="TreeGrafter"/>
</dbReference>
<dbReference type="PROSITE" id="PS50296">
    <property type="entry name" value="SUI1"/>
    <property type="match status" value="1"/>
</dbReference>
<evidence type="ECO:0000313" key="5">
    <source>
        <dbReference type="EMBL" id="ADB15283.1"/>
    </source>
</evidence>
<keyword evidence="5" id="KW-0396">Initiation factor</keyword>
<dbReference type="GO" id="GO:0002188">
    <property type="term" value="P:translation reinitiation"/>
    <property type="evidence" value="ECO:0007669"/>
    <property type="project" value="TreeGrafter"/>
</dbReference>
<dbReference type="Gene3D" id="3.30.780.10">
    <property type="entry name" value="SUI1-like domain"/>
    <property type="match status" value="1"/>
</dbReference>
<dbReference type="PIRSF" id="PIRSF037511">
    <property type="entry name" value="Transl_init_SUI1_pro"/>
    <property type="match status" value="1"/>
</dbReference>
<dbReference type="PANTHER" id="PTHR12789:SF0">
    <property type="entry name" value="DENSITY-REGULATED PROTEIN"/>
    <property type="match status" value="1"/>
</dbReference>
<dbReference type="eggNOG" id="COG0023">
    <property type="taxonomic scope" value="Bacteria"/>
</dbReference>
<evidence type="ECO:0000313" key="6">
    <source>
        <dbReference type="Proteomes" id="UP000001887"/>
    </source>
</evidence>
<dbReference type="STRING" id="530564.Psta_0596"/>
<dbReference type="EMBL" id="CP001848">
    <property type="protein sequence ID" value="ADB15283.1"/>
    <property type="molecule type" value="Genomic_DNA"/>
</dbReference>
<dbReference type="GO" id="GO:0003743">
    <property type="term" value="F:translation initiation factor activity"/>
    <property type="evidence" value="ECO:0007669"/>
    <property type="project" value="UniProtKB-KW"/>
</dbReference>
<dbReference type="GO" id="GO:0003729">
    <property type="term" value="F:mRNA binding"/>
    <property type="evidence" value="ECO:0007669"/>
    <property type="project" value="TreeGrafter"/>
</dbReference>
<evidence type="ECO:0000256" key="1">
    <source>
        <dbReference type="ARBA" id="ARBA00005422"/>
    </source>
</evidence>
<proteinExistence type="inferred from homology"/>
<dbReference type="InterPro" id="IPR001950">
    <property type="entry name" value="SUI1"/>
</dbReference>
<dbReference type="SUPFAM" id="SSF55159">
    <property type="entry name" value="eIF1-like"/>
    <property type="match status" value="1"/>
</dbReference>
<dbReference type="PANTHER" id="PTHR12789">
    <property type="entry name" value="DENSITY-REGULATED PROTEIN HOMOLOG"/>
    <property type="match status" value="1"/>
</dbReference>
<feature type="domain" description="SUI1" evidence="4">
    <location>
        <begin position="39"/>
        <end position="105"/>
    </location>
</feature>
<dbReference type="GO" id="GO:0006417">
    <property type="term" value="P:regulation of translation"/>
    <property type="evidence" value="ECO:0007669"/>
    <property type="project" value="UniProtKB-KW"/>
</dbReference>
<keyword evidence="6" id="KW-1185">Reference proteome</keyword>
<dbReference type="Pfam" id="PF01253">
    <property type="entry name" value="SUI1"/>
    <property type="match status" value="1"/>
</dbReference>
<dbReference type="CDD" id="cd11567">
    <property type="entry name" value="YciH_like"/>
    <property type="match status" value="1"/>
</dbReference>
<dbReference type="HOGENOM" id="CLU_082805_4_0_0"/>
<comment type="similarity">
    <text evidence="1">Belongs to the SUI1 family.</text>
</comment>
<protein>
    <submittedName>
        <fullName evidence="5">Translation initiation factor SUI1</fullName>
    </submittedName>
</protein>
<dbReference type="InterPro" id="IPR036877">
    <property type="entry name" value="SUI1_dom_sf"/>
</dbReference>
<dbReference type="AlphaFoldDB" id="D2R4D5"/>
<sequence length="110" mass="12079">MRLFEGTAWDKPPVCDRCGKLEKECRCPPLPLAPEKQPLKLAMEKRAKGKMVTVVRGFTDIDLHQQALLAELKGACGAGGSISEEGIEIQGDHRDRLRKLLVAKGFPVKG</sequence>
<evidence type="ECO:0000256" key="3">
    <source>
        <dbReference type="ARBA" id="ARBA00022917"/>
    </source>
</evidence>
<gene>
    <name evidence="5" type="ordered locus">Psta_0596</name>
</gene>
<organism evidence="5 6">
    <name type="scientific">Pirellula staleyi (strain ATCC 27377 / DSM 6068 / ICPB 4128)</name>
    <name type="common">Pirella staleyi</name>
    <dbReference type="NCBI Taxonomy" id="530564"/>
    <lineage>
        <taxon>Bacteria</taxon>
        <taxon>Pseudomonadati</taxon>
        <taxon>Planctomycetota</taxon>
        <taxon>Planctomycetia</taxon>
        <taxon>Pirellulales</taxon>
        <taxon>Pirellulaceae</taxon>
        <taxon>Pirellula</taxon>
    </lineage>
</organism>
<dbReference type="Proteomes" id="UP000001887">
    <property type="component" value="Chromosome"/>
</dbReference>
<reference evidence="5 6" key="1">
    <citation type="journal article" date="2009" name="Stand. Genomic Sci.">
        <title>Complete genome sequence of Pirellula staleyi type strain (ATCC 27377).</title>
        <authorList>
            <person name="Clum A."/>
            <person name="Tindall B.J."/>
            <person name="Sikorski J."/>
            <person name="Ivanova N."/>
            <person name="Mavrommatis K."/>
            <person name="Lucas S."/>
            <person name="Glavina del Rio T."/>
            <person name="Nolan M."/>
            <person name="Chen F."/>
            <person name="Tice H."/>
            <person name="Pitluck S."/>
            <person name="Cheng J.F."/>
            <person name="Chertkov O."/>
            <person name="Brettin T."/>
            <person name="Han C."/>
            <person name="Detter J.C."/>
            <person name="Kuske C."/>
            <person name="Bruce D."/>
            <person name="Goodwin L."/>
            <person name="Ovchinikova G."/>
            <person name="Pati A."/>
            <person name="Mikhailova N."/>
            <person name="Chen A."/>
            <person name="Palaniappan K."/>
            <person name="Land M."/>
            <person name="Hauser L."/>
            <person name="Chang Y.J."/>
            <person name="Jeffries C.D."/>
            <person name="Chain P."/>
            <person name="Rohde M."/>
            <person name="Goker M."/>
            <person name="Bristow J."/>
            <person name="Eisen J.A."/>
            <person name="Markowitz V."/>
            <person name="Hugenholtz P."/>
            <person name="Kyrpides N.C."/>
            <person name="Klenk H.P."/>
            <person name="Lapidus A."/>
        </authorList>
    </citation>
    <scope>NUCLEOTIDE SEQUENCE [LARGE SCALE GENOMIC DNA]</scope>
    <source>
        <strain evidence="6">ATCC 27377 / DSM 6068 / ICPB 4128</strain>
    </source>
</reference>
<name>D2R4D5_PIRSD</name>
<dbReference type="OrthoDB" id="9792915at2"/>
<dbReference type="InterPro" id="IPR050318">
    <property type="entry name" value="DENR/SUI1_TIF"/>
</dbReference>
<dbReference type="InterPro" id="IPR005872">
    <property type="entry name" value="SUI1_arc_bac"/>
</dbReference>
<accession>D2R4D5</accession>
<keyword evidence="3" id="KW-0648">Protein biosynthesis</keyword>
<evidence type="ECO:0000256" key="2">
    <source>
        <dbReference type="ARBA" id="ARBA00022845"/>
    </source>
</evidence>